<feature type="compositionally biased region" description="Low complexity" evidence="6">
    <location>
        <begin position="270"/>
        <end position="283"/>
    </location>
</feature>
<evidence type="ECO:0000259" key="8">
    <source>
        <dbReference type="PROSITE" id="PS51820"/>
    </source>
</evidence>
<evidence type="ECO:0000256" key="3">
    <source>
        <dbReference type="ARBA" id="ARBA00022692"/>
    </source>
</evidence>
<keyword evidence="11" id="KW-1185">Reference proteome</keyword>
<comment type="subcellular location">
    <subcellularLocation>
        <location evidence="1">Cell membrane</location>
        <topology evidence="1">Single-pass membrane protein</topology>
    </subcellularLocation>
</comment>
<evidence type="ECO:0000256" key="6">
    <source>
        <dbReference type="SAM" id="MobiDB-lite"/>
    </source>
</evidence>
<dbReference type="SUPFAM" id="SSF56988">
    <property type="entry name" value="Anthrax protective antigen"/>
    <property type="match status" value="2"/>
</dbReference>
<dbReference type="EMBL" id="RLII01000005">
    <property type="protein sequence ID" value="RXE59646.1"/>
    <property type="molecule type" value="Genomic_DNA"/>
</dbReference>
<sequence length="647" mass="73064">MNNIGVIIKIQGNEAIVMTDDCSFKKIKKKSGMFPGQKILVPNDEMERSGSKRIKQALAVMASIAAVFLVFISLMWVNRLNDIYAYIDVDINPSLNFSIDRHGKIKALNPLNDEAQELIRGVEFEGMLFTEAFAQVIELSKAQGIIDENKTNYVLVCAVLNYNYNAKEGDRLLAEAELEELLDSIRADIDRTYGGIIQPETVKVPFEYRTMSEENHISMGRYLTYRKLEDMGVELSIEQLKSVGIDEILKQYNLDFAELTGVEYDKTQDEAAPTSESPAAPTTNKPESPETTLEAIFTPANTPANTPITSSKPAITPTESSIPKLTPTPALTSTPIPTLKDDHTKATPTSTPTAKNGTGSGLRGEYYSNMDLTLFQFARIDPCINFDWGEGTPDQSIAKDTYSVRWIGKIEPRYSETYTFYTSTDDGVRLWVNGVLLIDQWKSQSATEHSGQITLEAGRKYDIKMEYYQHVRDASAKLMWSSMSQEKEIIPSSQLYPSDGPLPQKAVNGLNAEYYGDMDLKDKRFSQIDEVINFSWGRELPVSELKDNKFSVRWVGKIDARYTEEYTFHALSDDGVRVWINNVLIIDNWKKQENEVESTGKIELKAGRQYDIKIEYYNYGGPASMKLLWSSRRQKKEVVPTKNLYAN</sequence>
<dbReference type="InterPro" id="IPR037524">
    <property type="entry name" value="PA14/GLEYA"/>
</dbReference>
<dbReference type="GO" id="GO:0005886">
    <property type="term" value="C:plasma membrane"/>
    <property type="evidence" value="ECO:0007669"/>
    <property type="project" value="UniProtKB-SubCell"/>
</dbReference>
<feature type="compositionally biased region" description="Low complexity" evidence="6">
    <location>
        <begin position="346"/>
        <end position="355"/>
    </location>
</feature>
<keyword evidence="3 7" id="KW-0812">Transmembrane</keyword>
<name>A0A4Q0I5M9_9FIRM</name>
<reference evidence="11" key="1">
    <citation type="submission" date="2018-11" db="EMBL/GenBank/DDBJ databases">
        <title>Genome sequencing of a novel mesophilic and cellulolytic organism within the genus Hungateiclostridium.</title>
        <authorList>
            <person name="Rettenmaier R."/>
            <person name="Liebl W."/>
            <person name="Zverlov V."/>
        </authorList>
    </citation>
    <scope>NUCLEOTIDE SEQUENCE [LARGE SCALE GENOMIC DNA]</scope>
    <source>
        <strain evidence="11">N2K1</strain>
    </source>
</reference>
<evidence type="ECO:0000256" key="4">
    <source>
        <dbReference type="ARBA" id="ARBA00022989"/>
    </source>
</evidence>
<dbReference type="InterPro" id="IPR024449">
    <property type="entry name" value="Anti-sigma_RsgI_N"/>
</dbReference>
<feature type="compositionally biased region" description="Low complexity" evidence="6">
    <location>
        <begin position="298"/>
        <end position="307"/>
    </location>
</feature>
<keyword evidence="4 7" id="KW-1133">Transmembrane helix</keyword>
<dbReference type="OrthoDB" id="9800626at2"/>
<dbReference type="AlphaFoldDB" id="A0A4Q0I5M9"/>
<feature type="domain" description="PA14" evidence="8">
    <location>
        <begin position="357"/>
        <end position="494"/>
    </location>
</feature>
<dbReference type="InterPro" id="IPR055431">
    <property type="entry name" value="RsgI_M"/>
</dbReference>
<feature type="compositionally biased region" description="Polar residues" evidence="6">
    <location>
        <begin position="308"/>
        <end position="336"/>
    </location>
</feature>
<evidence type="ECO:0000313" key="11">
    <source>
        <dbReference type="Proteomes" id="UP000289166"/>
    </source>
</evidence>
<comment type="caution">
    <text evidence="10">The sequence shown here is derived from an EMBL/GenBank/DDBJ whole genome shotgun (WGS) entry which is preliminary data.</text>
</comment>
<dbReference type="SMART" id="SM00758">
    <property type="entry name" value="PA14"/>
    <property type="match status" value="2"/>
</dbReference>
<dbReference type="PROSITE" id="PS51820">
    <property type="entry name" value="PA14"/>
    <property type="match status" value="2"/>
</dbReference>
<protein>
    <submittedName>
        <fullName evidence="10">Anti-sigma factor domain-containing protein</fullName>
    </submittedName>
</protein>
<feature type="domain" description="PA14" evidence="8">
    <location>
        <begin position="505"/>
        <end position="643"/>
    </location>
</feature>
<evidence type="ECO:0000256" key="2">
    <source>
        <dbReference type="ARBA" id="ARBA00022475"/>
    </source>
</evidence>
<gene>
    <name evidence="10" type="ORF">EFD62_06390</name>
</gene>
<dbReference type="Gene3D" id="3.90.182.10">
    <property type="entry name" value="Toxin - Anthrax Protective Antigen,domain 1"/>
    <property type="match status" value="2"/>
</dbReference>
<feature type="domain" description="RsgI N-terminal anti-sigma" evidence="9">
    <location>
        <begin position="3"/>
        <end position="50"/>
    </location>
</feature>
<dbReference type="Pfam" id="PF12791">
    <property type="entry name" value="RsgI_N"/>
    <property type="match status" value="1"/>
</dbReference>
<organism evidence="10 11">
    <name type="scientific">Acetivibrio mesophilus</name>
    <dbReference type="NCBI Taxonomy" id="2487273"/>
    <lineage>
        <taxon>Bacteria</taxon>
        <taxon>Bacillati</taxon>
        <taxon>Bacillota</taxon>
        <taxon>Clostridia</taxon>
        <taxon>Eubacteriales</taxon>
        <taxon>Oscillospiraceae</taxon>
        <taxon>Acetivibrio</taxon>
    </lineage>
</organism>
<dbReference type="Pfam" id="PF07691">
    <property type="entry name" value="PA14"/>
    <property type="match status" value="2"/>
</dbReference>
<keyword evidence="5 7" id="KW-0472">Membrane</keyword>
<dbReference type="PROSITE" id="PS51849">
    <property type="entry name" value="RSGI_N"/>
    <property type="match status" value="1"/>
</dbReference>
<feature type="transmembrane region" description="Helical" evidence="7">
    <location>
        <begin position="57"/>
        <end position="77"/>
    </location>
</feature>
<dbReference type="Pfam" id="PF23750">
    <property type="entry name" value="RsgI_M"/>
    <property type="match status" value="1"/>
</dbReference>
<dbReference type="InterPro" id="IPR011658">
    <property type="entry name" value="PA14_dom"/>
</dbReference>
<evidence type="ECO:0000256" key="1">
    <source>
        <dbReference type="ARBA" id="ARBA00004162"/>
    </source>
</evidence>
<evidence type="ECO:0000256" key="7">
    <source>
        <dbReference type="SAM" id="Phobius"/>
    </source>
</evidence>
<evidence type="ECO:0000256" key="5">
    <source>
        <dbReference type="ARBA" id="ARBA00023136"/>
    </source>
</evidence>
<evidence type="ECO:0000259" key="9">
    <source>
        <dbReference type="PROSITE" id="PS51849"/>
    </source>
</evidence>
<dbReference type="Proteomes" id="UP000289166">
    <property type="component" value="Unassembled WGS sequence"/>
</dbReference>
<evidence type="ECO:0000313" key="10">
    <source>
        <dbReference type="EMBL" id="RXE59646.1"/>
    </source>
</evidence>
<accession>A0A4Q0I5M9</accession>
<proteinExistence type="predicted"/>
<feature type="region of interest" description="Disordered" evidence="6">
    <location>
        <begin position="267"/>
        <end position="359"/>
    </location>
</feature>
<keyword evidence="2" id="KW-1003">Cell membrane</keyword>